<evidence type="ECO:0000259" key="11">
    <source>
        <dbReference type="Pfam" id="PF00593"/>
    </source>
</evidence>
<dbReference type="Proteomes" id="UP000008209">
    <property type="component" value="Chromosome"/>
</dbReference>
<evidence type="ECO:0000256" key="2">
    <source>
        <dbReference type="ARBA" id="ARBA00022448"/>
    </source>
</evidence>
<dbReference type="OrthoDB" id="8727862at2"/>
<evidence type="ECO:0000256" key="5">
    <source>
        <dbReference type="ARBA" id="ARBA00023077"/>
    </source>
</evidence>
<evidence type="ECO:0000256" key="7">
    <source>
        <dbReference type="ARBA" id="ARBA00023237"/>
    </source>
</evidence>
<dbReference type="SUPFAM" id="SSF56935">
    <property type="entry name" value="Porins"/>
    <property type="match status" value="1"/>
</dbReference>
<dbReference type="Gene3D" id="2.40.170.20">
    <property type="entry name" value="TonB-dependent receptor, beta-barrel domain"/>
    <property type="match status" value="1"/>
</dbReference>
<gene>
    <name evidence="13" type="ordered locus">Sput200_1962</name>
</gene>
<dbReference type="InterPro" id="IPR000531">
    <property type="entry name" value="Beta-barrel_TonB"/>
</dbReference>
<comment type="similarity">
    <text evidence="8 9">Belongs to the TonB-dependent receptor family.</text>
</comment>
<dbReference type="AlphaFoldDB" id="E6XKN0"/>
<feature type="signal peptide" evidence="10">
    <location>
        <begin position="1"/>
        <end position="22"/>
    </location>
</feature>
<feature type="domain" description="TonB-dependent receptor-like beta-barrel" evidence="11">
    <location>
        <begin position="448"/>
        <end position="905"/>
    </location>
</feature>
<dbReference type="EMBL" id="CP002457">
    <property type="protein sequence ID" value="ADV54418.1"/>
    <property type="molecule type" value="Genomic_DNA"/>
</dbReference>
<keyword evidence="5 9" id="KW-0798">TonB box</keyword>
<keyword evidence="6 8" id="KW-0472">Membrane</keyword>
<dbReference type="HOGENOM" id="CLU_006935_2_0_6"/>
<keyword evidence="4 8" id="KW-0812">Transmembrane</keyword>
<protein>
    <submittedName>
        <fullName evidence="13">Arabinose-regulated TonB-dependent receptor</fullName>
    </submittedName>
</protein>
<dbReference type="InterPro" id="IPR036942">
    <property type="entry name" value="Beta-barrel_TonB_sf"/>
</dbReference>
<dbReference type="PANTHER" id="PTHR40980:SF3">
    <property type="entry name" value="TONB-DEPENDENT RECEPTOR-LIKE BETA-BARREL DOMAIN-CONTAINING PROTEIN"/>
    <property type="match status" value="1"/>
</dbReference>
<dbReference type="PANTHER" id="PTHR40980">
    <property type="entry name" value="PLUG DOMAIN-CONTAINING PROTEIN"/>
    <property type="match status" value="1"/>
</dbReference>
<evidence type="ECO:0000256" key="8">
    <source>
        <dbReference type="PROSITE-ProRule" id="PRU01360"/>
    </source>
</evidence>
<keyword evidence="13" id="KW-0675">Receptor</keyword>
<evidence type="ECO:0000313" key="14">
    <source>
        <dbReference type="Proteomes" id="UP000008209"/>
    </source>
</evidence>
<dbReference type="NCBIfam" id="TIGR01782">
    <property type="entry name" value="TonB-Xanth-Caul"/>
    <property type="match status" value="1"/>
</dbReference>
<dbReference type="PROSITE" id="PS52016">
    <property type="entry name" value="TONB_DEPENDENT_REC_3"/>
    <property type="match status" value="1"/>
</dbReference>
<dbReference type="PATRIC" id="fig|399804.5.peg.2026"/>
<dbReference type="Gene3D" id="2.170.130.10">
    <property type="entry name" value="TonB-dependent receptor, plug domain"/>
    <property type="match status" value="1"/>
</dbReference>
<comment type="subcellular location">
    <subcellularLocation>
        <location evidence="1 8">Cell outer membrane</location>
        <topology evidence="1 8">Multi-pass membrane protein</topology>
    </subcellularLocation>
</comment>
<sequence precursor="true">MFKQTYLASAIILALTSQATFAANNDIAPQDQVEVESTTQEETQADNPRPNEEAMEIIQIQGIRGSLNKAVELKRQNIQVVDAIVAEDIGKFPDNNVVEALQRVTGVQVTDRAGGEANVVSIRGLTDVTTTVNGRQIFTATGRSVAIADVPAALLGSVEVFKTRSSAQVASGIAGQIDIRTHRPFDFEDSKVSFAAKGIYSDQPDKIDPNFSALASDRWDTSIGDIGALVNVSYIRTNYKDETVSPGASFPYFVEDGTRITSGWTQGLAHGIDTSAGATIDGKEYLLARDAMFGNTVEGERERPAFNISLQWAPNDTSEYTFEAFYNGFRNESFNSMLFSTVDSSANWQQVIADGVEVYDGTNVVKSRTAYNAYNFTSGDHSKASTDSYMFALGGKWDITDEFQLKSEVVFQQSQYENEFTAMRGQATVYGVVIDANADDGIPSWAYLDNPDTTVDESDMTNPDLWETADFYDNASKDEGDSLSWTMDGSLYVDFSIFTKMQFGTRYEQRGATNSNRTASGAKKIAFNDLDPSMITTTSGFFDGRANVPDSWAVINGYNLYNNRSQYEALWEFTADQLLMQKTFDIDEDSWAAYVMADFDTELFGKRLDGQIGVRYEASNSDMTFFNKDAEDEKGNKYTAITTDSMNTSKLLPSLVMRYWLTDDLLARFAYTETIRQPDFTDLNSFTYYTPDLTKVGNGNANSGTPNLDPVTSENYDLTLEYYFGNGNSIYGTYFRRDIEGLVYNSLSKIFYDYDRDGVDEPFILSRPGNTSNGKLTGFELGAVYFPDDLPSFLDGLGTQVSATLLDSSQDIPEFDISSGEQIGVTTRDMFGVSDESYSAVLIYDKEYFSARMSYTWRSEFLNSYDSPSFAMPRGIYRKPEQSLDFQLSYNITDDLVLSFDATNLLDDVYQEYYEDSVLFNRTNSIYTRTFALGVRYSF</sequence>
<evidence type="ECO:0000256" key="10">
    <source>
        <dbReference type="SAM" id="SignalP"/>
    </source>
</evidence>
<feature type="domain" description="TonB-dependent receptor plug" evidence="12">
    <location>
        <begin position="75"/>
        <end position="173"/>
    </location>
</feature>
<dbReference type="GO" id="GO:0009279">
    <property type="term" value="C:cell outer membrane"/>
    <property type="evidence" value="ECO:0007669"/>
    <property type="project" value="UniProtKB-SubCell"/>
</dbReference>
<dbReference type="InterPro" id="IPR039426">
    <property type="entry name" value="TonB-dep_rcpt-like"/>
</dbReference>
<evidence type="ECO:0000256" key="3">
    <source>
        <dbReference type="ARBA" id="ARBA00022452"/>
    </source>
</evidence>
<evidence type="ECO:0000256" key="1">
    <source>
        <dbReference type="ARBA" id="ARBA00004571"/>
    </source>
</evidence>
<dbReference type="Pfam" id="PF07715">
    <property type="entry name" value="Plug"/>
    <property type="match status" value="1"/>
</dbReference>
<organism evidence="13 14">
    <name type="scientific">Shewanella putrefaciens (strain 200)</name>
    <dbReference type="NCBI Taxonomy" id="399804"/>
    <lineage>
        <taxon>Bacteria</taxon>
        <taxon>Pseudomonadati</taxon>
        <taxon>Pseudomonadota</taxon>
        <taxon>Gammaproteobacteria</taxon>
        <taxon>Alteromonadales</taxon>
        <taxon>Shewanellaceae</taxon>
        <taxon>Shewanella</taxon>
    </lineage>
</organism>
<keyword evidence="7 8" id="KW-0998">Cell outer membrane</keyword>
<evidence type="ECO:0000256" key="6">
    <source>
        <dbReference type="ARBA" id="ARBA00023136"/>
    </source>
</evidence>
<dbReference type="InterPro" id="IPR012910">
    <property type="entry name" value="Plug_dom"/>
</dbReference>
<keyword evidence="3 8" id="KW-1134">Transmembrane beta strand</keyword>
<dbReference type="InterPro" id="IPR010104">
    <property type="entry name" value="TonB_rcpt_bac"/>
</dbReference>
<dbReference type="InterPro" id="IPR037066">
    <property type="entry name" value="Plug_dom_sf"/>
</dbReference>
<feature type="chain" id="PRO_5003215802" evidence="10">
    <location>
        <begin position="23"/>
        <end position="939"/>
    </location>
</feature>
<dbReference type="KEGG" id="shp:Sput200_1962"/>
<accession>E6XKN0</accession>
<dbReference type="Pfam" id="PF00593">
    <property type="entry name" value="TonB_dep_Rec_b-barrel"/>
    <property type="match status" value="1"/>
</dbReference>
<proteinExistence type="inferred from homology"/>
<keyword evidence="10" id="KW-0732">Signal</keyword>
<name>E6XKN0_SHEP2</name>
<keyword evidence="2 8" id="KW-0813">Transport</keyword>
<reference evidence="13 14" key="1">
    <citation type="submission" date="2011-01" db="EMBL/GenBank/DDBJ databases">
        <title>Complete sequence of Shewanella putrefaciens 200.</title>
        <authorList>
            <consortium name="US DOE Joint Genome Institute"/>
            <person name="Lucas S."/>
            <person name="Copeland A."/>
            <person name="Lapidus A."/>
            <person name="Cheng J.-F."/>
            <person name="Bruce D."/>
            <person name="Goodwin L."/>
            <person name="Pitluck S."/>
            <person name="Munk A.C."/>
            <person name="Detter J.C."/>
            <person name="Han C."/>
            <person name="Tapia R."/>
            <person name="Land M."/>
            <person name="Hauser L."/>
            <person name="Chang Y.-J."/>
            <person name="Jeffries C."/>
            <person name="Kyrpides N."/>
            <person name="Ivanova N."/>
            <person name="Mikhailova N."/>
            <person name="Kolker E."/>
            <person name="Lawrence C."/>
            <person name="McCue L.A."/>
            <person name="DiChristina T."/>
            <person name="Nealson K."/>
            <person name="Fredrickson J.K."/>
            <person name="Woyke T."/>
        </authorList>
    </citation>
    <scope>NUCLEOTIDE SEQUENCE [LARGE SCALE GENOMIC DNA]</scope>
    <source>
        <strain evidence="13 14">200</strain>
    </source>
</reference>
<evidence type="ECO:0000256" key="4">
    <source>
        <dbReference type="ARBA" id="ARBA00022692"/>
    </source>
</evidence>
<evidence type="ECO:0000313" key="13">
    <source>
        <dbReference type="EMBL" id="ADV54418.1"/>
    </source>
</evidence>
<evidence type="ECO:0000259" key="12">
    <source>
        <dbReference type="Pfam" id="PF07715"/>
    </source>
</evidence>
<evidence type="ECO:0000256" key="9">
    <source>
        <dbReference type="RuleBase" id="RU003357"/>
    </source>
</evidence>